<accession>A0A0F9JGP6</accession>
<proteinExistence type="predicted"/>
<name>A0A0F9JGP6_9ZZZZ</name>
<dbReference type="EMBL" id="LAZR01010061">
    <property type="protein sequence ID" value="KKM69029.1"/>
    <property type="molecule type" value="Genomic_DNA"/>
</dbReference>
<organism evidence="1">
    <name type="scientific">marine sediment metagenome</name>
    <dbReference type="NCBI Taxonomy" id="412755"/>
    <lineage>
        <taxon>unclassified sequences</taxon>
        <taxon>metagenomes</taxon>
        <taxon>ecological metagenomes</taxon>
    </lineage>
</organism>
<protein>
    <submittedName>
        <fullName evidence="1">Uncharacterized protein</fullName>
    </submittedName>
</protein>
<reference evidence="1" key="1">
    <citation type="journal article" date="2015" name="Nature">
        <title>Complex archaea that bridge the gap between prokaryotes and eukaryotes.</title>
        <authorList>
            <person name="Spang A."/>
            <person name="Saw J.H."/>
            <person name="Jorgensen S.L."/>
            <person name="Zaremba-Niedzwiedzka K."/>
            <person name="Martijn J."/>
            <person name="Lind A.E."/>
            <person name="van Eijk R."/>
            <person name="Schleper C."/>
            <person name="Guy L."/>
            <person name="Ettema T.J."/>
        </authorList>
    </citation>
    <scope>NUCLEOTIDE SEQUENCE</scope>
</reference>
<sequence>MGYGYRYSASSNWGELFGLVPKDLNEEQLKKIEFVKLIEFANQDPRVEKIIGDKLMKCGVEDIKTFDKLKNEELASLPYAMLQYNKCIRQRSAVLEEDEKKNYSISRSSYILWPILDKSNRAKEFARWIDGKPSIIETNKINYPWLYDNYGWLANQIVEKVLKNSNYDINAAIRLVKNIPEKPTEKYIARIFECHRDIFAHALSNEFTPRNYIVKALREIAGKKRVPGVRVMLDKSMLLELPPVMRLKILESLLIYMRNGKLSFSDITNEEELKPLLFGTAIKYNARVQTVVKRFKYLCT</sequence>
<dbReference type="AlphaFoldDB" id="A0A0F9JGP6"/>
<comment type="caution">
    <text evidence="1">The sequence shown here is derived from an EMBL/GenBank/DDBJ whole genome shotgun (WGS) entry which is preliminary data.</text>
</comment>
<evidence type="ECO:0000313" key="1">
    <source>
        <dbReference type="EMBL" id="KKM69029.1"/>
    </source>
</evidence>
<gene>
    <name evidence="1" type="ORF">LCGC14_1454970</name>
</gene>